<dbReference type="OrthoDB" id="662308at2"/>
<dbReference type="RefSeq" id="WP_039141782.1">
    <property type="nucleotide sequence ID" value="NZ_JSVC01000019.1"/>
</dbReference>
<keyword evidence="2" id="KW-0732">Signal</keyword>
<accession>A0A0C1ISD5</accession>
<keyword evidence="4" id="KW-1185">Reference proteome</keyword>
<reference evidence="3 4" key="1">
    <citation type="submission" date="2014-11" db="EMBL/GenBank/DDBJ databases">
        <title>Genome sequence of Flavihumibacter solisilvae 3-3.</title>
        <authorList>
            <person name="Zhou G."/>
            <person name="Li M."/>
            <person name="Wang G."/>
        </authorList>
    </citation>
    <scope>NUCLEOTIDE SEQUENCE [LARGE SCALE GENOMIC DNA]</scope>
    <source>
        <strain evidence="3 4">3-3</strain>
    </source>
</reference>
<gene>
    <name evidence="3" type="ORF">OI18_16380</name>
</gene>
<dbReference type="AlphaFoldDB" id="A0A0C1ISD5"/>
<evidence type="ECO:0000256" key="2">
    <source>
        <dbReference type="SAM" id="SignalP"/>
    </source>
</evidence>
<dbReference type="Proteomes" id="UP000031408">
    <property type="component" value="Unassembled WGS sequence"/>
</dbReference>
<evidence type="ECO:0000313" key="4">
    <source>
        <dbReference type="Proteomes" id="UP000031408"/>
    </source>
</evidence>
<proteinExistence type="predicted"/>
<protein>
    <submittedName>
        <fullName evidence="3">Uncharacterized protein</fullName>
    </submittedName>
</protein>
<feature type="chain" id="PRO_5002133552" evidence="2">
    <location>
        <begin position="27"/>
        <end position="316"/>
    </location>
</feature>
<organism evidence="3 4">
    <name type="scientific">Flavihumibacter solisilvae</name>
    <dbReference type="NCBI Taxonomy" id="1349421"/>
    <lineage>
        <taxon>Bacteria</taxon>
        <taxon>Pseudomonadati</taxon>
        <taxon>Bacteroidota</taxon>
        <taxon>Chitinophagia</taxon>
        <taxon>Chitinophagales</taxon>
        <taxon>Chitinophagaceae</taxon>
        <taxon>Flavihumibacter</taxon>
    </lineage>
</organism>
<sequence length="316" mass="36533">MVRFKRYNPHWLLALLSIFFQHTVTGQDTLPDFSAVIRTGNKVLISWSNPYGSRIRQLSIQRSADSVRAFKTIMTIPDPTVLQNGFLDAKVRDTNQYYRLYILLDSGKYVFSKSEKAKKFIPPPPPPKPAVQSVVKKPDERANSRFPPRPVDDPPVENNVVKDKAVRPAVKLPVVVPEKIYTLRKGDLVIGTVAESAFRRFRDSINFKTKDTLQVLPNDTLLVKAFVPKEVYRPSKYVFMDKAGLLHIALPEAGRRNYRVKFYEEDKSLLFEIKDIRDQVLLLDKANFQHAGWFLFELFEDGLLKEKNRFFIARDF</sequence>
<dbReference type="EMBL" id="JSVC01000019">
    <property type="protein sequence ID" value="KIC93364.1"/>
    <property type="molecule type" value="Genomic_DNA"/>
</dbReference>
<name>A0A0C1ISD5_9BACT</name>
<dbReference type="STRING" id="1349421.OI18_16380"/>
<evidence type="ECO:0000256" key="1">
    <source>
        <dbReference type="SAM" id="MobiDB-lite"/>
    </source>
</evidence>
<feature type="region of interest" description="Disordered" evidence="1">
    <location>
        <begin position="118"/>
        <end position="158"/>
    </location>
</feature>
<evidence type="ECO:0000313" key="3">
    <source>
        <dbReference type="EMBL" id="KIC93364.1"/>
    </source>
</evidence>
<comment type="caution">
    <text evidence="3">The sequence shown here is derived from an EMBL/GenBank/DDBJ whole genome shotgun (WGS) entry which is preliminary data.</text>
</comment>
<feature type="signal peptide" evidence="2">
    <location>
        <begin position="1"/>
        <end position="26"/>
    </location>
</feature>